<dbReference type="PANTHER" id="PTHR23216">
    <property type="entry name" value="NUCLEOLAR AND COILED-BODY PHOSPHOPROTEIN 1"/>
    <property type="match status" value="1"/>
</dbReference>
<dbReference type="PANTHER" id="PTHR23216:SF1">
    <property type="entry name" value="NUCLEOLAR AND COILED-BODY PHOSPHOPROTEIN 1"/>
    <property type="match status" value="1"/>
</dbReference>
<feature type="compositionally biased region" description="Low complexity" evidence="1">
    <location>
        <begin position="136"/>
        <end position="203"/>
    </location>
</feature>
<keyword evidence="3" id="KW-1185">Reference proteome</keyword>
<accession>A0A8H5FC37</accession>
<feature type="compositionally biased region" description="Basic and acidic residues" evidence="1">
    <location>
        <begin position="599"/>
        <end position="615"/>
    </location>
</feature>
<feature type="region of interest" description="Disordered" evidence="1">
    <location>
        <begin position="126"/>
        <end position="274"/>
    </location>
</feature>
<dbReference type="GO" id="GO:0005730">
    <property type="term" value="C:nucleolus"/>
    <property type="evidence" value="ECO:0007669"/>
    <property type="project" value="InterPro"/>
</dbReference>
<feature type="compositionally biased region" description="Low complexity" evidence="1">
    <location>
        <begin position="228"/>
        <end position="266"/>
    </location>
</feature>
<dbReference type="Proteomes" id="UP000567179">
    <property type="component" value="Unassembled WGS sequence"/>
</dbReference>
<feature type="compositionally biased region" description="Basic and acidic residues" evidence="1">
    <location>
        <begin position="769"/>
        <end position="779"/>
    </location>
</feature>
<protein>
    <submittedName>
        <fullName evidence="2">Uncharacterized protein</fullName>
    </submittedName>
</protein>
<dbReference type="EMBL" id="JAACJJ010000001">
    <property type="protein sequence ID" value="KAF5330958.1"/>
    <property type="molecule type" value="Genomic_DNA"/>
</dbReference>
<feature type="compositionally biased region" description="Polar residues" evidence="1">
    <location>
        <begin position="1"/>
        <end position="13"/>
    </location>
</feature>
<feature type="compositionally biased region" description="Acidic residues" evidence="1">
    <location>
        <begin position="741"/>
        <end position="768"/>
    </location>
</feature>
<dbReference type="InterPro" id="IPR039191">
    <property type="entry name" value="Nopp140-like"/>
</dbReference>
<feature type="compositionally biased region" description="Low complexity" evidence="1">
    <location>
        <begin position="336"/>
        <end position="376"/>
    </location>
</feature>
<comment type="caution">
    <text evidence="2">The sequence shown here is derived from an EMBL/GenBank/DDBJ whole genome shotgun (WGS) entry which is preliminary data.</text>
</comment>
<feature type="compositionally biased region" description="Low complexity" evidence="1">
    <location>
        <begin position="30"/>
        <end position="48"/>
    </location>
</feature>
<dbReference type="OrthoDB" id="3363386at2759"/>
<dbReference type="AlphaFoldDB" id="A0A8H5FC37"/>
<reference evidence="2 3" key="1">
    <citation type="journal article" date="2020" name="ISME J.">
        <title>Uncovering the hidden diversity of litter-decomposition mechanisms in mushroom-forming fungi.</title>
        <authorList>
            <person name="Floudas D."/>
            <person name="Bentzer J."/>
            <person name="Ahren D."/>
            <person name="Johansson T."/>
            <person name="Persson P."/>
            <person name="Tunlid A."/>
        </authorList>
    </citation>
    <scope>NUCLEOTIDE SEQUENCE [LARGE SCALE GENOMIC DNA]</scope>
    <source>
        <strain evidence="2 3">CBS 101986</strain>
    </source>
</reference>
<sequence length="794" mass="82212">MATTTTTAQQWGSILQPPSSPMHPRRPHTAPANSANSKAAFAAANADAHGPRSRRIRFAPLPDPRRAVLITDDGDELPIPLPDDNTFPTSLLLPTVASCSTQTSPTSATSAAGVMSAGATGAFQLADSSQQELDGSSGSSTNSYHSSTSSTPRTTTPSEYSPVSSVGSSPVAPAPAALPANLQGPTSKSGDSSTSASATGTYSVPSPSSGAPMPQPKRLSLLRPFRKSSGTSSSSSSSSSHSLTPTPSIESPSGSSSTPTPTSATTAMRKGLSGLTAEEILTLGTINLFRTGSRDSADSSSTATTNNGWGLARWASAGNNGSSEGGSGSALFRTQSTQSYKSKSKSRSISGSLFSSPLASSSSTPGSSSSSSNKNKPAAPPVSRHKGTRMLNGRVYGSKRAGGNPNPFANARDEEPEFVEWGYGGMGSAKSARSAGAASGVNWERVAGASDGAARTGVGGTRRSHGDGNDALRKETGFGGTAGLGTVGGAVEEDDGSGMGWVKRRREERERKAREAKEKEEKEKAEAAAKAASASDDARAGGPEAKDEADASPEATVEKNQEQQPQSAASLSLEPMEIVILQLEDPSQAEETAPQPVSTEEKQSLPVKELDKEKYLSTSNMPTPTPTRSSTVDAAHFMALTSASSPDDDVTPQPHQANPFDQQASEEHEPDHIPQVVPVPMRKHHHHSHSHSHSREEKAILSGITSASGAADASSLGDAPAHNAKPEDDHVSSSSSSASDTDSDSEQGDEDGGNREDEDDEDEDDEDEAAQKEADERRKTMLGAGVEKVMRHKE</sequence>
<feature type="compositionally biased region" description="Low complexity" evidence="1">
    <location>
        <begin position="706"/>
        <end position="721"/>
    </location>
</feature>
<name>A0A8H5FC37_9AGAR</name>
<feature type="compositionally biased region" description="Basic residues" evidence="1">
    <location>
        <begin position="681"/>
        <end position="692"/>
    </location>
</feature>
<evidence type="ECO:0000256" key="1">
    <source>
        <dbReference type="SAM" id="MobiDB-lite"/>
    </source>
</evidence>
<feature type="compositionally biased region" description="Low complexity" evidence="1">
    <location>
        <begin position="298"/>
        <end position="308"/>
    </location>
</feature>
<feature type="compositionally biased region" description="Basic and acidic residues" evidence="1">
    <location>
        <begin position="464"/>
        <end position="476"/>
    </location>
</feature>
<feature type="region of interest" description="Disordered" evidence="1">
    <location>
        <begin position="450"/>
        <end position="794"/>
    </location>
</feature>
<feature type="compositionally biased region" description="Basic and acidic residues" evidence="1">
    <location>
        <begin position="505"/>
        <end position="527"/>
    </location>
</feature>
<feature type="compositionally biased region" description="Polar residues" evidence="1">
    <location>
        <begin position="616"/>
        <end position="632"/>
    </location>
</feature>
<feature type="compositionally biased region" description="Gly residues" evidence="1">
    <location>
        <begin position="477"/>
        <end position="488"/>
    </location>
</feature>
<feature type="region of interest" description="Disordered" evidence="1">
    <location>
        <begin position="290"/>
        <end position="413"/>
    </location>
</feature>
<feature type="compositionally biased region" description="Polar residues" evidence="1">
    <location>
        <begin position="653"/>
        <end position="663"/>
    </location>
</feature>
<evidence type="ECO:0000313" key="2">
    <source>
        <dbReference type="EMBL" id="KAF5330958.1"/>
    </source>
</evidence>
<proteinExistence type="predicted"/>
<feature type="compositionally biased region" description="Basic and acidic residues" evidence="1">
    <location>
        <begin position="536"/>
        <end position="549"/>
    </location>
</feature>
<organism evidence="2 3">
    <name type="scientific">Psilocybe cf. subviscida</name>
    <dbReference type="NCBI Taxonomy" id="2480587"/>
    <lineage>
        <taxon>Eukaryota</taxon>
        <taxon>Fungi</taxon>
        <taxon>Dikarya</taxon>
        <taxon>Basidiomycota</taxon>
        <taxon>Agaricomycotina</taxon>
        <taxon>Agaricomycetes</taxon>
        <taxon>Agaricomycetidae</taxon>
        <taxon>Agaricales</taxon>
        <taxon>Agaricineae</taxon>
        <taxon>Strophariaceae</taxon>
        <taxon>Psilocybe</taxon>
    </lineage>
</organism>
<evidence type="ECO:0000313" key="3">
    <source>
        <dbReference type="Proteomes" id="UP000567179"/>
    </source>
</evidence>
<feature type="region of interest" description="Disordered" evidence="1">
    <location>
        <begin position="1"/>
        <end position="65"/>
    </location>
</feature>
<gene>
    <name evidence="2" type="ORF">D9619_006046</name>
</gene>